<dbReference type="InterPro" id="IPR036163">
    <property type="entry name" value="HMA_dom_sf"/>
</dbReference>
<dbReference type="GO" id="GO:0009626">
    <property type="term" value="P:plant-type hypersensitive response"/>
    <property type="evidence" value="ECO:0007669"/>
    <property type="project" value="UniProtKB-KW"/>
</dbReference>
<dbReference type="InterPro" id="IPR036322">
    <property type="entry name" value="WD40_repeat_dom_sf"/>
</dbReference>
<evidence type="ECO:0000256" key="2">
    <source>
        <dbReference type="ARBA" id="ARBA00022574"/>
    </source>
</evidence>
<keyword evidence="5" id="KW-0812">Transmembrane</keyword>
<dbReference type="EMBL" id="BKCP01005372">
    <property type="protein sequence ID" value="GER37448.1"/>
    <property type="molecule type" value="Genomic_DNA"/>
</dbReference>
<keyword evidence="5" id="KW-0472">Membrane</keyword>
<keyword evidence="3" id="KW-0677">Repeat</keyword>
<feature type="transmembrane region" description="Helical" evidence="5">
    <location>
        <begin position="502"/>
        <end position="523"/>
    </location>
</feature>
<keyword evidence="2 4" id="KW-0853">WD repeat</keyword>
<dbReference type="InterPro" id="IPR006121">
    <property type="entry name" value="HMA_dom"/>
</dbReference>
<keyword evidence="8" id="KW-1185">Reference proteome</keyword>
<feature type="transmembrane region" description="Helical" evidence="5">
    <location>
        <begin position="559"/>
        <end position="580"/>
    </location>
</feature>
<dbReference type="PROSITE" id="PS00678">
    <property type="entry name" value="WD_REPEATS_1"/>
    <property type="match status" value="1"/>
</dbReference>
<feature type="repeat" description="WD" evidence="4">
    <location>
        <begin position="356"/>
        <end position="397"/>
    </location>
</feature>
<dbReference type="InterPro" id="IPR001680">
    <property type="entry name" value="WD40_rpt"/>
</dbReference>
<dbReference type="Pfam" id="PF00403">
    <property type="entry name" value="HMA"/>
    <property type="match status" value="1"/>
</dbReference>
<feature type="transmembrane region" description="Helical" evidence="5">
    <location>
        <begin position="592"/>
        <end position="612"/>
    </location>
</feature>
<gene>
    <name evidence="7" type="ORF">STAS_13847</name>
</gene>
<evidence type="ECO:0000313" key="7">
    <source>
        <dbReference type="EMBL" id="GER37448.1"/>
    </source>
</evidence>
<feature type="transmembrane region" description="Helical" evidence="5">
    <location>
        <begin position="633"/>
        <end position="653"/>
    </location>
</feature>
<dbReference type="PROSITE" id="PS50082">
    <property type="entry name" value="WD_REPEATS_2"/>
    <property type="match status" value="2"/>
</dbReference>
<comment type="caution">
    <text evidence="7">The sequence shown here is derived from an EMBL/GenBank/DDBJ whole genome shotgun (WGS) entry which is preliminary data.</text>
</comment>
<proteinExistence type="predicted"/>
<comment type="subcellular location">
    <subcellularLocation>
        <location evidence="1">Membrane</location>
        <topology evidence="1">Peripheral membrane protein</topology>
    </subcellularLocation>
</comment>
<evidence type="ECO:0000256" key="1">
    <source>
        <dbReference type="ARBA" id="ARBA00004170"/>
    </source>
</evidence>
<dbReference type="GO" id="GO:0016020">
    <property type="term" value="C:membrane"/>
    <property type="evidence" value="ECO:0007669"/>
    <property type="project" value="UniProtKB-SubCell"/>
</dbReference>
<dbReference type="GO" id="GO:0016787">
    <property type="term" value="F:hydrolase activity"/>
    <property type="evidence" value="ECO:0007669"/>
    <property type="project" value="InterPro"/>
</dbReference>
<accession>A0A5A7PXW2</accession>
<feature type="repeat" description="WD" evidence="4">
    <location>
        <begin position="230"/>
        <end position="271"/>
    </location>
</feature>
<reference evidence="8" key="1">
    <citation type="journal article" date="2019" name="Curr. Biol.">
        <title>Genome Sequence of Striga asiatica Provides Insight into the Evolution of Plant Parasitism.</title>
        <authorList>
            <person name="Yoshida S."/>
            <person name="Kim S."/>
            <person name="Wafula E.K."/>
            <person name="Tanskanen J."/>
            <person name="Kim Y.M."/>
            <person name="Honaas L."/>
            <person name="Yang Z."/>
            <person name="Spallek T."/>
            <person name="Conn C.E."/>
            <person name="Ichihashi Y."/>
            <person name="Cheong K."/>
            <person name="Cui S."/>
            <person name="Der J.P."/>
            <person name="Gundlach H."/>
            <person name="Jiao Y."/>
            <person name="Hori C."/>
            <person name="Ishida J.K."/>
            <person name="Kasahara H."/>
            <person name="Kiba T."/>
            <person name="Kim M.S."/>
            <person name="Koo N."/>
            <person name="Laohavisit A."/>
            <person name="Lee Y.H."/>
            <person name="Lumba S."/>
            <person name="McCourt P."/>
            <person name="Mortimer J.C."/>
            <person name="Mutuku J.M."/>
            <person name="Nomura T."/>
            <person name="Sasaki-Sekimoto Y."/>
            <person name="Seto Y."/>
            <person name="Wang Y."/>
            <person name="Wakatake T."/>
            <person name="Sakakibara H."/>
            <person name="Demura T."/>
            <person name="Yamaguchi S."/>
            <person name="Yoneyama K."/>
            <person name="Manabe R.I."/>
            <person name="Nelson D.C."/>
            <person name="Schulman A.H."/>
            <person name="Timko M.P."/>
            <person name="dePamphilis C.W."/>
            <person name="Choi D."/>
            <person name="Shirasu K."/>
        </authorList>
    </citation>
    <scope>NUCLEOTIDE SEQUENCE [LARGE SCALE GENOMIC DNA]</scope>
    <source>
        <strain evidence="8">cv. UVA1</strain>
    </source>
</reference>
<dbReference type="InterPro" id="IPR015943">
    <property type="entry name" value="WD40/YVTN_repeat-like_dom_sf"/>
</dbReference>
<dbReference type="InterPro" id="IPR002925">
    <property type="entry name" value="Dienelactn_hydro"/>
</dbReference>
<name>A0A5A7PXW2_STRAF</name>
<sequence length="775" mass="85782">MEIGGYEAPNLRKLADKIAASGFLVVAPDFFYGDPFGLEKSRESWLEAHSPDKGCEDAKIVIDDLRSKGVSKIGVAGFCWGEVKIPIAILGAEIDKHAPPELLKKLGDILSAKAEVDSFVKIFPGVGHGWTVRYKDDDEFAVKTSITRSETPFPGSGLLPPRTISSFPHGTRQVLRLYDVDESEVRLETPTTRGAALLDCCFESESVALTANSDGSVVRYDMRLGNSNAIGKHDDAATCVEYSEETCQIITSGWDNSIKFWDARSGRVDSMSISVFNLMVALKSSVHIYDLRYLDREVRVNEPFTDIHVNCVRSNSNLGGFMTGSIDGRVALEYFGDSGSQKCGYAFKCHPKSKDGRHHLVAVNDIAFNPVLCGVITGDNEGHATMWDVQSRRHLMELPRYPNSVASLAYNHDGQLLAVASSFTYQEANERELPPQIFLHQMDDIQLTSAVEMIYNQMQGPLDPICRIISKLFCISTFLKFYGNAFSKIYRVEMASGASKSAAFMLLVLNIVLYLIVIFIASWAVNHGIERSHKMASVLSLPAQIFPIYYPFGNSATGFVVLLSLIAGVVGFTTSVTGIGEVIQWDAPNLHAAATSSLISWLLTMLSMGLACKEIDIGWTDSNLVKDLRTLETILILLGGTQLFCTAAIYIGVDDLDVVAEYKISMHCNACEKSVAKVISKIKGVEKIVTDMTNNKVVVTGKIDPHKVLKKLKKKTGKRVELLFLEDPNAKKDEEERIEDNNKQVMMNSWMVHYYGEGEMHMMFNDENPNACWIM</sequence>
<protein>
    <submittedName>
        <fullName evidence="7">Heavy metal transport/detoxification superfamily protein</fullName>
    </submittedName>
</protein>
<keyword evidence="5" id="KW-1133">Transmembrane helix</keyword>
<evidence type="ECO:0000259" key="6">
    <source>
        <dbReference type="PROSITE" id="PS50846"/>
    </source>
</evidence>
<evidence type="ECO:0000313" key="8">
    <source>
        <dbReference type="Proteomes" id="UP000325081"/>
    </source>
</evidence>
<dbReference type="GO" id="GO:0046872">
    <property type="term" value="F:metal ion binding"/>
    <property type="evidence" value="ECO:0007669"/>
    <property type="project" value="InterPro"/>
</dbReference>
<dbReference type="PROSITE" id="PS50294">
    <property type="entry name" value="WD_REPEATS_REGION"/>
    <property type="match status" value="1"/>
</dbReference>
<dbReference type="Gene3D" id="2.130.10.10">
    <property type="entry name" value="YVTN repeat-like/Quinoprotein amine dehydrogenase"/>
    <property type="match status" value="1"/>
</dbReference>
<dbReference type="Gene3D" id="3.30.70.100">
    <property type="match status" value="1"/>
</dbReference>
<feature type="domain" description="HMA" evidence="6">
    <location>
        <begin position="657"/>
        <end position="721"/>
    </location>
</feature>
<dbReference type="SMART" id="SM00320">
    <property type="entry name" value="WD40"/>
    <property type="match status" value="4"/>
</dbReference>
<dbReference type="InterPro" id="IPR008390">
    <property type="entry name" value="AWPM-19"/>
</dbReference>
<dbReference type="InterPro" id="IPR029058">
    <property type="entry name" value="AB_hydrolase_fold"/>
</dbReference>
<dbReference type="Gene3D" id="3.40.50.1820">
    <property type="entry name" value="alpha/beta hydrolase"/>
    <property type="match status" value="2"/>
</dbReference>
<organism evidence="7 8">
    <name type="scientific">Striga asiatica</name>
    <name type="common">Asiatic witchweed</name>
    <name type="synonym">Buchnera asiatica</name>
    <dbReference type="NCBI Taxonomy" id="4170"/>
    <lineage>
        <taxon>Eukaryota</taxon>
        <taxon>Viridiplantae</taxon>
        <taxon>Streptophyta</taxon>
        <taxon>Embryophyta</taxon>
        <taxon>Tracheophyta</taxon>
        <taxon>Spermatophyta</taxon>
        <taxon>Magnoliopsida</taxon>
        <taxon>eudicotyledons</taxon>
        <taxon>Gunneridae</taxon>
        <taxon>Pentapetalae</taxon>
        <taxon>asterids</taxon>
        <taxon>lamiids</taxon>
        <taxon>Lamiales</taxon>
        <taxon>Orobanchaceae</taxon>
        <taxon>Buchnereae</taxon>
        <taxon>Striga</taxon>
    </lineage>
</organism>
<dbReference type="Pfam" id="PF00400">
    <property type="entry name" value="WD40"/>
    <property type="match status" value="1"/>
</dbReference>
<dbReference type="PROSITE" id="PS50846">
    <property type="entry name" value="HMA_2"/>
    <property type="match status" value="1"/>
</dbReference>
<dbReference type="OrthoDB" id="10262475at2759"/>
<dbReference type="AlphaFoldDB" id="A0A5A7PXW2"/>
<evidence type="ECO:0000256" key="3">
    <source>
        <dbReference type="ARBA" id="ARBA00022737"/>
    </source>
</evidence>
<dbReference type="SUPFAM" id="SSF55008">
    <property type="entry name" value="HMA, heavy metal-associated domain"/>
    <property type="match status" value="1"/>
</dbReference>
<evidence type="ECO:0000256" key="5">
    <source>
        <dbReference type="SAM" id="Phobius"/>
    </source>
</evidence>
<dbReference type="Proteomes" id="UP000325081">
    <property type="component" value="Unassembled WGS sequence"/>
</dbReference>
<evidence type="ECO:0000256" key="4">
    <source>
        <dbReference type="PROSITE-ProRule" id="PRU00221"/>
    </source>
</evidence>
<dbReference type="Pfam" id="PF01738">
    <property type="entry name" value="DLH"/>
    <property type="match status" value="1"/>
</dbReference>
<dbReference type="SUPFAM" id="SSF50978">
    <property type="entry name" value="WD40 repeat-like"/>
    <property type="match status" value="1"/>
</dbReference>
<dbReference type="InterPro" id="IPR019775">
    <property type="entry name" value="WD40_repeat_CS"/>
</dbReference>
<dbReference type="CDD" id="cd00371">
    <property type="entry name" value="HMA"/>
    <property type="match status" value="1"/>
</dbReference>
<dbReference type="SUPFAM" id="SSF53474">
    <property type="entry name" value="alpha/beta-Hydrolases"/>
    <property type="match status" value="1"/>
</dbReference>
<dbReference type="PANTHER" id="PTHR10971">
    <property type="entry name" value="MRNA EXPORT FACTOR AND BUB3"/>
    <property type="match status" value="1"/>
</dbReference>
<dbReference type="Pfam" id="PF05512">
    <property type="entry name" value="AWPM-19"/>
    <property type="match status" value="1"/>
</dbReference>